<keyword evidence="12" id="KW-1185">Reference proteome</keyword>
<dbReference type="FunFam" id="3.40.140.10:FF:000046">
    <property type="entry name" value="AMSH-like ubiquitin thioesterase 2"/>
    <property type="match status" value="1"/>
</dbReference>
<dbReference type="InterPro" id="IPR000555">
    <property type="entry name" value="JAMM/MPN+_dom"/>
</dbReference>
<keyword evidence="5" id="KW-0833">Ubl conjugation pathway</keyword>
<dbReference type="Proteomes" id="UP001374535">
    <property type="component" value="Chromosome 5"/>
</dbReference>
<dbReference type="GO" id="GO:0006508">
    <property type="term" value="P:proteolysis"/>
    <property type="evidence" value="ECO:0007669"/>
    <property type="project" value="UniProtKB-KW"/>
</dbReference>
<keyword evidence="6" id="KW-0378">Hydrolase</keyword>
<dbReference type="GO" id="GO:0005768">
    <property type="term" value="C:endosome"/>
    <property type="evidence" value="ECO:0007669"/>
    <property type="project" value="TreeGrafter"/>
</dbReference>
<dbReference type="Pfam" id="PF01398">
    <property type="entry name" value="JAB"/>
    <property type="match status" value="1"/>
</dbReference>
<dbReference type="SMART" id="SM00232">
    <property type="entry name" value="JAB_MPN"/>
    <property type="match status" value="1"/>
</dbReference>
<evidence type="ECO:0000256" key="8">
    <source>
        <dbReference type="ARBA" id="ARBA00023049"/>
    </source>
</evidence>
<dbReference type="PANTHER" id="PTHR12947">
    <property type="entry name" value="AMSH-LIKE PROTEASE"/>
    <property type="match status" value="1"/>
</dbReference>
<dbReference type="GO" id="GO:0046872">
    <property type="term" value="F:metal ion binding"/>
    <property type="evidence" value="ECO:0007669"/>
    <property type="project" value="UniProtKB-KW"/>
</dbReference>
<feature type="domain" description="MPN" evidence="10">
    <location>
        <begin position="169"/>
        <end position="303"/>
    </location>
</feature>
<dbReference type="GO" id="GO:0070536">
    <property type="term" value="P:protein K63-linked deubiquitination"/>
    <property type="evidence" value="ECO:0007669"/>
    <property type="project" value="InterPro"/>
</dbReference>
<evidence type="ECO:0000256" key="6">
    <source>
        <dbReference type="ARBA" id="ARBA00022801"/>
    </source>
</evidence>
<evidence type="ECO:0000256" key="5">
    <source>
        <dbReference type="ARBA" id="ARBA00022786"/>
    </source>
</evidence>
<name>A0AAQ3NJJ9_VIGMU</name>
<dbReference type="GO" id="GO:0061578">
    <property type="term" value="F:K63-linked deubiquitinase activity"/>
    <property type="evidence" value="ECO:0007669"/>
    <property type="project" value="InterPro"/>
</dbReference>
<dbReference type="EMBL" id="CP144696">
    <property type="protein sequence ID" value="WVZ10018.1"/>
    <property type="molecule type" value="Genomic_DNA"/>
</dbReference>
<evidence type="ECO:0000256" key="3">
    <source>
        <dbReference type="ARBA" id="ARBA00022670"/>
    </source>
</evidence>
<evidence type="ECO:0000313" key="12">
    <source>
        <dbReference type="Proteomes" id="UP001374535"/>
    </source>
</evidence>
<protein>
    <recommendedName>
        <fullName evidence="10">MPN domain-containing protein</fullName>
    </recommendedName>
</protein>
<evidence type="ECO:0000256" key="9">
    <source>
        <dbReference type="SAM" id="MobiDB-lite"/>
    </source>
</evidence>
<feature type="region of interest" description="Disordered" evidence="9">
    <location>
        <begin position="144"/>
        <end position="164"/>
    </location>
</feature>
<organism evidence="11 12">
    <name type="scientific">Vigna mungo</name>
    <name type="common">Black gram</name>
    <name type="synonym">Phaseolus mungo</name>
    <dbReference type="NCBI Taxonomy" id="3915"/>
    <lineage>
        <taxon>Eukaryota</taxon>
        <taxon>Viridiplantae</taxon>
        <taxon>Streptophyta</taxon>
        <taxon>Embryophyta</taxon>
        <taxon>Tracheophyta</taxon>
        <taxon>Spermatophyta</taxon>
        <taxon>Magnoliopsida</taxon>
        <taxon>eudicotyledons</taxon>
        <taxon>Gunneridae</taxon>
        <taxon>Pentapetalae</taxon>
        <taxon>rosids</taxon>
        <taxon>fabids</taxon>
        <taxon>Fabales</taxon>
        <taxon>Fabaceae</taxon>
        <taxon>Papilionoideae</taxon>
        <taxon>50 kb inversion clade</taxon>
        <taxon>NPAAA clade</taxon>
        <taxon>indigoferoid/millettioid clade</taxon>
        <taxon>Phaseoleae</taxon>
        <taxon>Vigna</taxon>
    </lineage>
</organism>
<comment type="cofactor">
    <cofactor evidence="1">
        <name>Zn(2+)</name>
        <dbReference type="ChEBI" id="CHEBI:29105"/>
    </cofactor>
</comment>
<dbReference type="GO" id="GO:0016020">
    <property type="term" value="C:membrane"/>
    <property type="evidence" value="ECO:0007669"/>
    <property type="project" value="TreeGrafter"/>
</dbReference>
<accession>A0AAQ3NJJ9</accession>
<proteinExistence type="inferred from homology"/>
<dbReference type="PROSITE" id="PS50249">
    <property type="entry name" value="MPN"/>
    <property type="match status" value="1"/>
</dbReference>
<feature type="compositionally biased region" description="Low complexity" evidence="9">
    <location>
        <begin position="153"/>
        <end position="163"/>
    </location>
</feature>
<evidence type="ECO:0000256" key="7">
    <source>
        <dbReference type="ARBA" id="ARBA00022833"/>
    </source>
</evidence>
<keyword evidence="4" id="KW-0479">Metal-binding</keyword>
<evidence type="ECO:0000256" key="2">
    <source>
        <dbReference type="ARBA" id="ARBA00010981"/>
    </source>
</evidence>
<dbReference type="Gene3D" id="3.40.140.10">
    <property type="entry name" value="Cytidine Deaminase, domain 2"/>
    <property type="match status" value="1"/>
</dbReference>
<dbReference type="InterPro" id="IPR037518">
    <property type="entry name" value="MPN"/>
</dbReference>
<evidence type="ECO:0000313" key="11">
    <source>
        <dbReference type="EMBL" id="WVZ10018.1"/>
    </source>
</evidence>
<evidence type="ECO:0000256" key="4">
    <source>
        <dbReference type="ARBA" id="ARBA00022723"/>
    </source>
</evidence>
<dbReference type="InterPro" id="IPR044098">
    <property type="entry name" value="STAMBP/STALP-like_MPN"/>
</dbReference>
<comment type="similarity">
    <text evidence="2">Belongs to the peptidase M67C family.</text>
</comment>
<dbReference type="GO" id="GO:0140492">
    <property type="term" value="F:metal-dependent deubiquitinase activity"/>
    <property type="evidence" value="ECO:0007669"/>
    <property type="project" value="InterPro"/>
</dbReference>
<keyword evidence="3" id="KW-0645">Protease</keyword>
<reference evidence="11 12" key="1">
    <citation type="journal article" date="2023" name="Life. Sci Alliance">
        <title>Evolutionary insights into 3D genome organization and epigenetic landscape of Vigna mungo.</title>
        <authorList>
            <person name="Junaid A."/>
            <person name="Singh B."/>
            <person name="Bhatia S."/>
        </authorList>
    </citation>
    <scope>NUCLEOTIDE SEQUENCE [LARGE SCALE GENOMIC DNA]</scope>
    <source>
        <strain evidence="11">Urdbean</strain>
    </source>
</reference>
<evidence type="ECO:0000259" key="10">
    <source>
        <dbReference type="PROSITE" id="PS50249"/>
    </source>
</evidence>
<dbReference type="AlphaFoldDB" id="A0AAQ3NJJ9"/>
<keyword evidence="7" id="KW-0862">Zinc</keyword>
<dbReference type="CDD" id="cd08066">
    <property type="entry name" value="MPN_AMSH_like"/>
    <property type="match status" value="1"/>
</dbReference>
<keyword evidence="8" id="KW-0482">Metalloprotease</keyword>
<evidence type="ECO:0000256" key="1">
    <source>
        <dbReference type="ARBA" id="ARBA00001947"/>
    </source>
</evidence>
<dbReference type="PANTHER" id="PTHR12947:SF13">
    <property type="entry name" value="FI19924P1"/>
    <property type="match status" value="1"/>
</dbReference>
<gene>
    <name evidence="11" type="ORF">V8G54_014548</name>
</gene>
<sequence>MQYILNQKIGKVLCSDLLLVADSIKGARASQQLNHSSQLIKEKLHWSKMYKQSNEEQGVSNNRKVGNCDAAESSFQSMSVDDVDPSGGSSFQLRNLSCCSLVCKPSATKTANRYFMLRKVTQSWPSPALCFVERVPQDAQSSHVTVFNSGDGSSKSDNESTSSKGMRDVHISMRLMEDFLDLAKENTEKDLETCGILGAYLEKGTLYMTTLIIPKQESASNSVSIWCQATNEEEVFKILNERSLYPVGWIHTHPSQSCFMSSVDLHTQYSYQMMIPEAFAIVLAPNDKLRSCGLFRIADPEGMDILKNCQETGFHPHKEPDNGNPVYEHCSNVYRNSNLRFEIFDLRLN</sequence>
<dbReference type="SUPFAM" id="SSF102712">
    <property type="entry name" value="JAB1/MPN domain"/>
    <property type="match status" value="1"/>
</dbReference>